<sequence length="362" mass="40757">MLLSPALSTASPLTVVDMAGRKVTLNVPVSRVILGDSRMLLAMNIIHPDAPLSDIVAWDDSLIRRAPDMARHYQQRYPQLSKITVFDNPYRSGFSVERALLLRPDLIIFDTGLLPRLRDSGTLSLLEKSGIAVIFIDFRHQPLTNTLASIRLLGQVFAQPQNAQRFITRYQQLLERVQRRIAQIPQTQWPGVIFENHAGMTGDMCCAVFGRNSFGQFITAAGGRNLVENKVPEQGADINVEQLITDNPDYYLLSGADWSQRGSKSLAVPLGYEASRETALPKLQHLMTRTGFSVLKAVRDKKVMAIYHQFYDSPFNVIALEAMAKFFHPQHFTDVDPHNDLVAFYREFTGVDYSGLFFLTLQ</sequence>
<dbReference type="KEGG" id="sera:Ser39006_006850"/>
<dbReference type="InterPro" id="IPR002491">
    <property type="entry name" value="ABC_transptr_periplasmic_BD"/>
</dbReference>
<evidence type="ECO:0000313" key="4">
    <source>
        <dbReference type="Proteomes" id="UP000017700"/>
    </source>
</evidence>
<protein>
    <submittedName>
        <fullName evidence="3">Iron transporter</fullName>
    </submittedName>
</protein>
<dbReference type="PROSITE" id="PS50983">
    <property type="entry name" value="FE_B12_PBP"/>
    <property type="match status" value="1"/>
</dbReference>
<reference evidence="2 5" key="3">
    <citation type="submission" date="2017-11" db="EMBL/GenBank/DDBJ databases">
        <title>Complete genome sequence of Serratia sp. ATCC 39006 LacA.</title>
        <authorList>
            <person name="Hampton H.G."/>
            <person name="Jackson S.A."/>
            <person name="Jauregui R."/>
            <person name="Poulter G.T.M."/>
            <person name="Salmond G.P.C."/>
            <person name="Fineran P.C."/>
        </authorList>
    </citation>
    <scope>NUCLEOTIDE SEQUENCE [LARGE SCALE GENOMIC DNA]</scope>
    <source>
        <strain evidence="2 5">ATCC 39006</strain>
    </source>
</reference>
<dbReference type="Proteomes" id="UP000233778">
    <property type="component" value="Chromosome"/>
</dbReference>
<feature type="domain" description="Fe/B12 periplasmic-binding" evidence="1">
    <location>
        <begin position="31"/>
        <end position="335"/>
    </location>
</feature>
<evidence type="ECO:0000313" key="2">
    <source>
        <dbReference type="EMBL" id="AUH02435.1"/>
    </source>
</evidence>
<dbReference type="Proteomes" id="UP000017700">
    <property type="component" value="Chromosome"/>
</dbReference>
<reference evidence="3 4" key="1">
    <citation type="journal article" date="2013" name="Genome Announc.">
        <title>Draft genome sequence of Serratia sp. strain ATCC 39006, a model bacterium for analysis of the biosynthesis and regulation of prodigiosin, a carbapenem, and gas vesicles.</title>
        <authorList>
            <person name="Fineran P.C."/>
            <person name="Iglesias Cans M.C."/>
            <person name="Ramsay J.P."/>
            <person name="Wilf N.M."/>
            <person name="Cossyleon D."/>
            <person name="McNeil M.B."/>
            <person name="Williamson N.R."/>
            <person name="Monson R.E."/>
            <person name="Becher S.A."/>
            <person name="Stanton J.A."/>
            <person name="Brugger K."/>
            <person name="Brown S.D."/>
            <person name="Salmond G.P."/>
        </authorList>
    </citation>
    <scope>NUCLEOTIDE SEQUENCE [LARGE SCALE GENOMIC DNA]</scope>
    <source>
        <strain evidence="3">ATCC 39006</strain>
        <strain evidence="4">ATCC 39006 / SC 11482</strain>
    </source>
</reference>
<dbReference type="PANTHER" id="PTHR30535">
    <property type="entry name" value="VITAMIN B12-BINDING PROTEIN"/>
    <property type="match status" value="1"/>
</dbReference>
<reference evidence="3" key="2">
    <citation type="submission" date="2013-09" db="EMBL/GenBank/DDBJ databases">
        <authorList>
            <person name="Wang G."/>
            <person name="Yang Y."/>
            <person name="Su Y."/>
        </authorList>
    </citation>
    <scope>NUCLEOTIDE SEQUENCE</scope>
    <source>
        <strain evidence="3">ATCC 39006</strain>
    </source>
</reference>
<name>A0A2I5TQC6_SERS3</name>
<dbReference type="Gene3D" id="3.40.50.1980">
    <property type="entry name" value="Nitrogenase molybdenum iron protein domain"/>
    <property type="match status" value="2"/>
</dbReference>
<dbReference type="STRING" id="104623.Ser39006_04360"/>
<reference evidence="3" key="4">
    <citation type="submission" date="2017-11" db="EMBL/GenBank/DDBJ databases">
        <title>Complete genome sequence of Serratia sp. ATCC 39006.</title>
        <authorList>
            <person name="Hampton H.G."/>
            <person name="Jackson S.A."/>
            <person name="Jauregui R."/>
            <person name="Poulter G.T.M."/>
            <person name="Salmond G.P.C."/>
            <person name="Fineran P.C."/>
        </authorList>
    </citation>
    <scope>NUCLEOTIDE SEQUENCE</scope>
    <source>
        <strain evidence="3">ATCC 39006</strain>
    </source>
</reference>
<proteinExistence type="predicted"/>
<evidence type="ECO:0000259" key="1">
    <source>
        <dbReference type="PROSITE" id="PS50983"/>
    </source>
</evidence>
<keyword evidence="4" id="KW-1185">Reference proteome</keyword>
<dbReference type="AlphaFoldDB" id="A0A2I5TQC6"/>
<dbReference type="Pfam" id="PF01497">
    <property type="entry name" value="Peripla_BP_2"/>
    <property type="match status" value="1"/>
</dbReference>
<dbReference type="EMBL" id="CP025084">
    <property type="protein sequence ID" value="AUH06755.1"/>
    <property type="molecule type" value="Genomic_DNA"/>
</dbReference>
<evidence type="ECO:0000313" key="5">
    <source>
        <dbReference type="Proteomes" id="UP000233778"/>
    </source>
</evidence>
<gene>
    <name evidence="2" type="ORF">CWC46_06845</name>
    <name evidence="3" type="ORF">Ser39006_006850</name>
</gene>
<dbReference type="OrthoDB" id="9775594at2"/>
<dbReference type="SUPFAM" id="SSF53807">
    <property type="entry name" value="Helical backbone' metal receptor"/>
    <property type="match status" value="1"/>
</dbReference>
<evidence type="ECO:0000313" key="3">
    <source>
        <dbReference type="EMBL" id="AUH06755.1"/>
    </source>
</evidence>
<accession>A0A2I5TQC6</accession>
<dbReference type="InterPro" id="IPR050902">
    <property type="entry name" value="ABC_Transporter_SBP"/>
</dbReference>
<dbReference type="EMBL" id="CP025085">
    <property type="protein sequence ID" value="AUH02435.1"/>
    <property type="molecule type" value="Genomic_DNA"/>
</dbReference>
<dbReference type="KEGG" id="serq:CWC46_06845"/>
<dbReference type="PANTHER" id="PTHR30535:SF34">
    <property type="entry name" value="MOLYBDATE-BINDING PROTEIN MOLA"/>
    <property type="match status" value="1"/>
</dbReference>
<organism evidence="3 4">
    <name type="scientific">Serratia sp. (strain ATCC 39006)</name>
    <name type="common">Prodigiosinella confusarubida</name>
    <dbReference type="NCBI Taxonomy" id="104623"/>
    <lineage>
        <taxon>Bacteria</taxon>
        <taxon>Pseudomonadati</taxon>
        <taxon>Pseudomonadota</taxon>
        <taxon>Gammaproteobacteria</taxon>
        <taxon>Enterobacterales</taxon>
        <taxon>Pectobacteriaceae</taxon>
        <taxon>Prodigiosinella</taxon>
    </lineage>
</organism>